<evidence type="ECO:0000259" key="1">
    <source>
        <dbReference type="Pfam" id="PF04179"/>
    </source>
</evidence>
<dbReference type="RefSeq" id="XP_023628303.1">
    <property type="nucleotide sequence ID" value="XM_023772535.1"/>
</dbReference>
<gene>
    <name evidence="3" type="ORF">RCC_07277</name>
</gene>
<feature type="domain" description="Rit1 N-terminal" evidence="2">
    <location>
        <begin position="24"/>
        <end position="278"/>
    </location>
</feature>
<dbReference type="AlphaFoldDB" id="A0A2D3VEZ0"/>
<evidence type="ECO:0000259" key="2">
    <source>
        <dbReference type="Pfam" id="PF17184"/>
    </source>
</evidence>
<dbReference type="STRING" id="112498.A0A2D3VEZ0"/>
<keyword evidence="3" id="KW-0808">Transferase</keyword>
<protein>
    <submittedName>
        <fullName evidence="3">Related to tRNA a64-2'-o-ribosylphosphate transferase</fullName>
    </submittedName>
</protein>
<dbReference type="PANTHER" id="PTHR31811:SF0">
    <property type="entry name" value="TRNA A64-2'-O-RIBOSYLPHOSPHATE TRANSFERASE"/>
    <property type="match status" value="1"/>
</dbReference>
<dbReference type="GO" id="GO:0019988">
    <property type="term" value="P:charged-tRNA amino acid modification"/>
    <property type="evidence" value="ECO:0007669"/>
    <property type="project" value="InterPro"/>
</dbReference>
<dbReference type="OrthoDB" id="45256at2759"/>
<dbReference type="InterPro" id="IPR007306">
    <property type="entry name" value="Rit1"/>
</dbReference>
<dbReference type="InterPro" id="IPR033421">
    <property type="entry name" value="Rit1_DUSP-like"/>
</dbReference>
<dbReference type="Pfam" id="PF04179">
    <property type="entry name" value="Init_tRNA_PT"/>
    <property type="match status" value="1"/>
</dbReference>
<sequence>MPLQESDLIFSNAASALRTALGDLKRSNLTIKNRLNSIKRDSVFVTDVADFYQLPLIANERCGSWYIPPHRKVGSAYFKSTDGHFGQWMFSLRRLNFQVLDVVGEHGGCVIVDSTRRGKSMPDALSKTAPIWITVLNRLLFPNDTSCHDLETPSDVVSPSEHAQIEARIESHLHAAQSLDLDLASLRTRINNKPMAITWQRPGDPLLSSPLSETNLVVLCTASNQTSNDTSANSSYVQGAADDPESWSLGLDAATFWSHNESLLAASEDELPDLIESLLVQGAANPATRTMTLIKPTSSLWIGKPNEATLHSADFDVVISCTTAALPVQPTSNEDGTPIPINLICTSGKVGSRQLRHELPKLLQLHHLLSKSPQLRLLITCETGKDLSVGIALAVLCLFHNDAGEVQSTVTTEGINKDFIKKRLSWIMVSMPDAAPSRATLQSVNAFLMG</sequence>
<reference evidence="3 4" key="1">
    <citation type="submission" date="2016-03" db="EMBL/GenBank/DDBJ databases">
        <authorList>
            <person name="Ploux O."/>
        </authorList>
    </citation>
    <scope>NUCLEOTIDE SEQUENCE [LARGE SCALE GENOMIC DNA]</scope>
    <source>
        <strain evidence="3 4">URUG2</strain>
    </source>
</reference>
<accession>A0A2D3VEZ0</accession>
<keyword evidence="4" id="KW-1185">Reference proteome</keyword>
<dbReference type="InterPro" id="IPR033449">
    <property type="entry name" value="Rit1_N"/>
</dbReference>
<feature type="domain" description="Rit1 DUSP-like" evidence="1">
    <location>
        <begin position="342"/>
        <end position="448"/>
    </location>
</feature>
<name>A0A2D3VEZ0_9PEZI</name>
<dbReference type="GeneID" id="35602396"/>
<dbReference type="PANTHER" id="PTHR31811">
    <property type="entry name" value="TRNA A64-2'-O-RIBOSYLPHOSPHATE TRANSFERASE"/>
    <property type="match status" value="1"/>
</dbReference>
<dbReference type="Pfam" id="PF17184">
    <property type="entry name" value="Rit1_C"/>
    <property type="match status" value="1"/>
</dbReference>
<evidence type="ECO:0000313" key="3">
    <source>
        <dbReference type="EMBL" id="CZT21414.1"/>
    </source>
</evidence>
<dbReference type="GO" id="GO:0043399">
    <property type="term" value="F:tRNA adenosine(64)-2'-O-ribosylphosphate transferase activity"/>
    <property type="evidence" value="ECO:0007669"/>
    <property type="project" value="InterPro"/>
</dbReference>
<dbReference type="GO" id="GO:0005737">
    <property type="term" value="C:cytoplasm"/>
    <property type="evidence" value="ECO:0007669"/>
    <property type="project" value="TreeGrafter"/>
</dbReference>
<dbReference type="Proteomes" id="UP000225277">
    <property type="component" value="Unassembled WGS sequence"/>
</dbReference>
<evidence type="ECO:0000313" key="4">
    <source>
        <dbReference type="Proteomes" id="UP000225277"/>
    </source>
</evidence>
<dbReference type="PIRSF" id="PIRSF007747">
    <property type="entry name" value="Ribosyl_Ptfrase"/>
    <property type="match status" value="1"/>
</dbReference>
<organism evidence="3 4">
    <name type="scientific">Ramularia collo-cygni</name>
    <dbReference type="NCBI Taxonomy" id="112498"/>
    <lineage>
        <taxon>Eukaryota</taxon>
        <taxon>Fungi</taxon>
        <taxon>Dikarya</taxon>
        <taxon>Ascomycota</taxon>
        <taxon>Pezizomycotina</taxon>
        <taxon>Dothideomycetes</taxon>
        <taxon>Dothideomycetidae</taxon>
        <taxon>Mycosphaerellales</taxon>
        <taxon>Mycosphaerellaceae</taxon>
        <taxon>Ramularia</taxon>
    </lineage>
</organism>
<proteinExistence type="predicted"/>
<dbReference type="EMBL" id="FJUY01000011">
    <property type="protein sequence ID" value="CZT21414.1"/>
    <property type="molecule type" value="Genomic_DNA"/>
</dbReference>